<dbReference type="Proteomes" id="UP000006755">
    <property type="component" value="Unassembled WGS sequence"/>
</dbReference>
<organism evidence="7 8">
    <name type="scientific">Gallaecimonas xiamenensis 3-C-1</name>
    <dbReference type="NCBI Taxonomy" id="745411"/>
    <lineage>
        <taxon>Bacteria</taxon>
        <taxon>Pseudomonadati</taxon>
        <taxon>Pseudomonadota</taxon>
        <taxon>Gammaproteobacteria</taxon>
        <taxon>Enterobacterales</taxon>
        <taxon>Gallaecimonadaceae</taxon>
        <taxon>Gallaecimonas</taxon>
    </lineage>
</organism>
<evidence type="ECO:0000256" key="2">
    <source>
        <dbReference type="ARBA" id="ARBA00022723"/>
    </source>
</evidence>
<accession>K2IU23</accession>
<dbReference type="PANTHER" id="PTHR10543:SF89">
    <property type="entry name" value="CAROTENOID 9,10(9',10')-CLEAVAGE DIOXYGENASE 1"/>
    <property type="match status" value="1"/>
</dbReference>
<dbReference type="RefSeq" id="WP_008484651.1">
    <property type="nucleotide sequence ID" value="NZ_AMRI01000012.1"/>
</dbReference>
<keyword evidence="8" id="KW-1185">Reference proteome</keyword>
<evidence type="ECO:0000256" key="5">
    <source>
        <dbReference type="PIRSR" id="PIRSR604294-1"/>
    </source>
</evidence>
<evidence type="ECO:0000256" key="4">
    <source>
        <dbReference type="ARBA" id="ARBA00023004"/>
    </source>
</evidence>
<evidence type="ECO:0000256" key="6">
    <source>
        <dbReference type="SAM" id="SignalP"/>
    </source>
</evidence>
<evidence type="ECO:0000313" key="8">
    <source>
        <dbReference type="Proteomes" id="UP000006755"/>
    </source>
</evidence>
<keyword evidence="3" id="KW-0560">Oxidoreductase</keyword>
<reference evidence="7 8" key="1">
    <citation type="journal article" date="2012" name="J. Bacteriol.">
        <title>Genome Sequence of Gallaecimonas xiamenensis Type Strain 3-C-1.</title>
        <authorList>
            <person name="Lai Q."/>
            <person name="Wang L."/>
            <person name="Wang W."/>
            <person name="Shao Z."/>
        </authorList>
    </citation>
    <scope>NUCLEOTIDE SEQUENCE [LARGE SCALE GENOMIC DNA]</scope>
    <source>
        <strain evidence="7 8">3-C-1</strain>
    </source>
</reference>
<keyword evidence="6" id="KW-0732">Signal</keyword>
<protein>
    <submittedName>
        <fullName evidence="7">Carotenoid oxygenase</fullName>
    </submittedName>
</protein>
<evidence type="ECO:0000256" key="3">
    <source>
        <dbReference type="ARBA" id="ARBA00023002"/>
    </source>
</evidence>
<evidence type="ECO:0000313" key="7">
    <source>
        <dbReference type="EMBL" id="EKE73761.1"/>
    </source>
</evidence>
<evidence type="ECO:0000256" key="1">
    <source>
        <dbReference type="ARBA" id="ARBA00006787"/>
    </source>
</evidence>
<keyword evidence="2 5" id="KW-0479">Metal-binding</keyword>
<feature type="binding site" evidence="5">
    <location>
        <position position="487"/>
    </location>
    <ligand>
        <name>Fe cation</name>
        <dbReference type="ChEBI" id="CHEBI:24875"/>
        <note>catalytic</note>
    </ligand>
</feature>
<feature type="binding site" evidence="5">
    <location>
        <position position="309"/>
    </location>
    <ligand>
        <name>Fe cation</name>
        <dbReference type="ChEBI" id="CHEBI:24875"/>
        <note>catalytic</note>
    </ligand>
</feature>
<proteinExistence type="inferred from homology"/>
<dbReference type="PANTHER" id="PTHR10543">
    <property type="entry name" value="BETA-CAROTENE DIOXYGENASE"/>
    <property type="match status" value="1"/>
</dbReference>
<dbReference type="GO" id="GO:0046872">
    <property type="term" value="F:metal ion binding"/>
    <property type="evidence" value="ECO:0007669"/>
    <property type="project" value="UniProtKB-KW"/>
</dbReference>
<gene>
    <name evidence="7" type="ORF">B3C1_10197</name>
</gene>
<dbReference type="EMBL" id="AMRI01000012">
    <property type="protein sequence ID" value="EKE73761.1"/>
    <property type="molecule type" value="Genomic_DNA"/>
</dbReference>
<dbReference type="OrthoDB" id="6636843at2"/>
<dbReference type="STRING" id="745411.B3C1_10197"/>
<feature type="binding site" evidence="5">
    <location>
        <position position="199"/>
    </location>
    <ligand>
        <name>Fe cation</name>
        <dbReference type="ChEBI" id="CHEBI:24875"/>
        <note>catalytic</note>
    </ligand>
</feature>
<dbReference type="InterPro" id="IPR004294">
    <property type="entry name" value="Carotenoid_Oase"/>
</dbReference>
<name>K2IU23_9GAMM</name>
<dbReference type="GO" id="GO:0016121">
    <property type="term" value="P:carotene catabolic process"/>
    <property type="evidence" value="ECO:0007669"/>
    <property type="project" value="TreeGrafter"/>
</dbReference>
<comment type="similarity">
    <text evidence="1">Belongs to the carotenoid oxygenase family.</text>
</comment>
<dbReference type="Pfam" id="PF03055">
    <property type="entry name" value="RPE65"/>
    <property type="match status" value="1"/>
</dbReference>
<dbReference type="eggNOG" id="COG3670">
    <property type="taxonomic scope" value="Bacteria"/>
</dbReference>
<feature type="chain" id="PRO_5003858920" evidence="6">
    <location>
        <begin position="25"/>
        <end position="493"/>
    </location>
</feature>
<keyword evidence="4 5" id="KW-0408">Iron</keyword>
<feature type="signal peptide" evidence="6">
    <location>
        <begin position="1"/>
        <end position="24"/>
    </location>
</feature>
<feature type="binding site" evidence="5">
    <location>
        <position position="248"/>
    </location>
    <ligand>
        <name>Fe cation</name>
        <dbReference type="ChEBI" id="CHEBI:24875"/>
        <note>catalytic</note>
    </ligand>
</feature>
<dbReference type="PROSITE" id="PS51257">
    <property type="entry name" value="PROKAR_LIPOPROTEIN"/>
    <property type="match status" value="1"/>
</dbReference>
<comment type="caution">
    <text evidence="7">The sequence shown here is derived from an EMBL/GenBank/DDBJ whole genome shotgun (WGS) entry which is preliminary data.</text>
</comment>
<comment type="cofactor">
    <cofactor evidence="5">
        <name>Fe(2+)</name>
        <dbReference type="ChEBI" id="CHEBI:29033"/>
    </cofactor>
    <text evidence="5">Binds 1 Fe(2+) ion per subunit.</text>
</comment>
<sequence length="493" mass="53855">MERRAFLQSLAVLALASGCPLALAAESATAAFARRLRQAPWLLGFMGLAEDQQPLAMKVQGRFPAELRGTLYRNGPALMARGNERNEHWFDGDGMVQAFRLDGAKASHQGRFVRTPKFLKEQKAGRFLLPATGTYRQAEVPMGTNDDINTANINVIPFAGKLLALWEGGSATELDPDSLATLGQRTWAPGLEHMPFSAHPIRDKDGSLFNFGAAPFAGEPAVMLYHLAPDGRLRNSKLLALPFGGYMHDFAASDRYLVLLNSSCVYQGGRTYVEGFAWQGQRPSQLLLVDKHSLELVRTLEVPASFAFHFAGAEERGGELWVTLCRYRDASMMLSGMKELLATGQSQASQATLAQFRVNLASGKVDLWDSGLDMEFPGRDWRQAQHQGWVFGAGSSGQAQSLLSDALVAYDPLRQQVHRHVYGPGIVVEEPRFIAKAGAKAGQGYLLHSFLDYRRRQSGLAVLDLANLAGGPIAMAHMDRVLPLGFHGSFVAA</sequence>
<dbReference type="AlphaFoldDB" id="K2IU23"/>
<dbReference type="GO" id="GO:0010436">
    <property type="term" value="F:carotenoid dioxygenase activity"/>
    <property type="evidence" value="ECO:0007669"/>
    <property type="project" value="TreeGrafter"/>
</dbReference>